<evidence type="ECO:0000313" key="3">
    <source>
        <dbReference type="EMBL" id="CAK0739869.1"/>
    </source>
</evidence>
<feature type="domain" description="FMR1-interacting protein 1 conserved" evidence="2">
    <location>
        <begin position="198"/>
        <end position="229"/>
    </location>
</feature>
<feature type="compositionally biased region" description="Low complexity" evidence="1">
    <location>
        <begin position="127"/>
        <end position="137"/>
    </location>
</feature>
<dbReference type="InterPro" id="IPR039136">
    <property type="entry name" value="NUFIP1-like"/>
</dbReference>
<evidence type="ECO:0000259" key="2">
    <source>
        <dbReference type="Pfam" id="PF10453"/>
    </source>
</evidence>
<name>A0AAV1HVA7_9CHLO</name>
<feature type="region of interest" description="Disordered" evidence="1">
    <location>
        <begin position="266"/>
        <end position="407"/>
    </location>
</feature>
<feature type="compositionally biased region" description="Low complexity" evidence="1">
    <location>
        <begin position="90"/>
        <end position="115"/>
    </location>
</feature>
<dbReference type="AlphaFoldDB" id="A0AAV1HVA7"/>
<dbReference type="GO" id="GO:0005634">
    <property type="term" value="C:nucleus"/>
    <property type="evidence" value="ECO:0007669"/>
    <property type="project" value="TreeGrafter"/>
</dbReference>
<protein>
    <recommendedName>
        <fullName evidence="2">FMR1-interacting protein 1 conserved domain-containing protein</fullName>
    </recommendedName>
</protein>
<feature type="compositionally biased region" description="Basic residues" evidence="1">
    <location>
        <begin position="146"/>
        <end position="161"/>
    </location>
</feature>
<dbReference type="GO" id="GO:0000492">
    <property type="term" value="P:box C/D snoRNP assembly"/>
    <property type="evidence" value="ECO:0007669"/>
    <property type="project" value="TreeGrafter"/>
</dbReference>
<keyword evidence="4" id="KW-1185">Reference proteome</keyword>
<feature type="compositionally biased region" description="Pro residues" evidence="1">
    <location>
        <begin position="1"/>
        <end position="16"/>
    </location>
</feature>
<dbReference type="Pfam" id="PF10453">
    <property type="entry name" value="NUFIP1"/>
    <property type="match status" value="1"/>
</dbReference>
<gene>
    <name evidence="3" type="ORF">CVIRNUC_001203</name>
</gene>
<dbReference type="Proteomes" id="UP001314263">
    <property type="component" value="Unassembled WGS sequence"/>
</dbReference>
<dbReference type="PANTHER" id="PTHR13309">
    <property type="entry name" value="NUCLEAR FRAGILE X MENTAL RETARDATION PROTEIN INTERACTING PROTEIN 1"/>
    <property type="match status" value="1"/>
</dbReference>
<dbReference type="GO" id="GO:0003723">
    <property type="term" value="F:RNA binding"/>
    <property type="evidence" value="ECO:0007669"/>
    <property type="project" value="InterPro"/>
</dbReference>
<comment type="caution">
    <text evidence="3">The sequence shown here is derived from an EMBL/GenBank/DDBJ whole genome shotgun (WGS) entry which is preliminary data.</text>
</comment>
<evidence type="ECO:0000256" key="1">
    <source>
        <dbReference type="SAM" id="MobiDB-lite"/>
    </source>
</evidence>
<accession>A0AAV1HVA7</accession>
<organism evidence="3 4">
    <name type="scientific">Coccomyxa viridis</name>
    <dbReference type="NCBI Taxonomy" id="1274662"/>
    <lineage>
        <taxon>Eukaryota</taxon>
        <taxon>Viridiplantae</taxon>
        <taxon>Chlorophyta</taxon>
        <taxon>core chlorophytes</taxon>
        <taxon>Trebouxiophyceae</taxon>
        <taxon>Trebouxiophyceae incertae sedis</taxon>
        <taxon>Coccomyxaceae</taxon>
        <taxon>Coccomyxa</taxon>
    </lineage>
</organism>
<evidence type="ECO:0000313" key="4">
    <source>
        <dbReference type="Proteomes" id="UP001314263"/>
    </source>
</evidence>
<sequence length="553" mass="57817">MQRGGPRPPGPRPPYNPGIQQGPFWPGDAVPMTPGMAAAMWGAAQPAPPLHGGGFQGFVPHGDYSPISPGPWGPHGRGMHHADARPRPAWNGNRGRSPGRSPGWAPPGRGRFPPGRGLPPGPRPQSGQMPGRGIPMPGRGGPPQNGHHHHGGSPAGSKKRGQQAQGQNKPKKQKLVELDDTPPKPWKPLDAADVVDGQRWQEERRKRYPTDANVAKRASEASARRQRGELDPEAEARQLRLHEVIARQQELGLLKEAGTAELLQAASGRGGGGFRGGGRMGRHGGRGSGRGRGFHNDLMHGRGSGAVFSRANADTPDKLHGAMAGQPPPAIADGNTLEGLVGYNSGSDRKEAPPGGSRPEEAPAGPPAPRRQALHQARGGSRGGRGGPGPHGRGGGRPMTRPTALREPSLLEKLLAKDIRAEHSRLLQCMRFIVANNFLQDLGSKPLQFPAEPCADPAQAPGISLQDLQEDSSDSDVVAEIAPMAEEASLGTQEHVNGINAAEGNGSDESGSESFEEAGSLESSGDEDAQGLVQATAEMLPVAGPAPLQIQAG</sequence>
<feature type="region of interest" description="Disordered" evidence="1">
    <location>
        <begin position="66"/>
        <end position="232"/>
    </location>
</feature>
<feature type="compositionally biased region" description="Gly residues" evidence="1">
    <location>
        <begin position="268"/>
        <end position="279"/>
    </location>
</feature>
<feature type="compositionally biased region" description="Gly residues" evidence="1">
    <location>
        <begin position="380"/>
        <end position="397"/>
    </location>
</feature>
<feature type="compositionally biased region" description="Basic and acidic residues" evidence="1">
    <location>
        <begin position="217"/>
        <end position="232"/>
    </location>
</feature>
<dbReference type="PANTHER" id="PTHR13309:SF0">
    <property type="entry name" value="FMR1-INTERACTING PROTEIN NUFIP1"/>
    <property type="match status" value="1"/>
</dbReference>
<feature type="region of interest" description="Disordered" evidence="1">
    <location>
        <begin position="484"/>
        <end position="553"/>
    </location>
</feature>
<proteinExistence type="predicted"/>
<feature type="region of interest" description="Disordered" evidence="1">
    <location>
        <begin position="1"/>
        <end position="30"/>
    </location>
</feature>
<reference evidence="3 4" key="1">
    <citation type="submission" date="2023-10" db="EMBL/GenBank/DDBJ databases">
        <authorList>
            <person name="Maclean D."/>
            <person name="Macfadyen A."/>
        </authorList>
    </citation>
    <scope>NUCLEOTIDE SEQUENCE [LARGE SCALE GENOMIC DNA]</scope>
</reference>
<dbReference type="EMBL" id="CAUYUE010000002">
    <property type="protein sequence ID" value="CAK0739869.1"/>
    <property type="molecule type" value="Genomic_DNA"/>
</dbReference>
<dbReference type="InterPro" id="IPR019496">
    <property type="entry name" value="NUFIP1_cons_dom"/>
</dbReference>
<feature type="compositionally biased region" description="Basic and acidic residues" evidence="1">
    <location>
        <begin position="199"/>
        <end position="209"/>
    </location>
</feature>